<feature type="region of interest" description="Disordered" evidence="22">
    <location>
        <begin position="404"/>
        <end position="424"/>
    </location>
</feature>
<dbReference type="PROSITE" id="PS00626">
    <property type="entry name" value="RCC1_2"/>
    <property type="match status" value="3"/>
</dbReference>
<keyword evidence="9" id="KW-0344">Guanine-nucleotide releasing factor</keyword>
<dbReference type="PANTHER" id="PTHR22872">
    <property type="entry name" value="BTK-BINDING PROTEIN-RELATED"/>
    <property type="match status" value="1"/>
</dbReference>
<keyword evidence="16" id="KW-0966">Cell projection</keyword>
<dbReference type="InterPro" id="IPR051625">
    <property type="entry name" value="Signaling_Regulatory_Domain"/>
</dbReference>
<feature type="region of interest" description="Disordered" evidence="22">
    <location>
        <begin position="458"/>
        <end position="484"/>
    </location>
</feature>
<comment type="subcellular location">
    <subcellularLocation>
        <location evidence="1">Cytoplasm</location>
        <location evidence="1">Cytoskeleton</location>
        <location evidence="1">Cilium basal body</location>
    </subcellularLocation>
    <subcellularLocation>
        <location evidence="4">Cytoplasm</location>
        <location evidence="4">Cytoskeleton</location>
        <location evidence="4">Flagellum axoneme</location>
    </subcellularLocation>
    <subcellularLocation>
        <location evidence="2">Cytoplasm</location>
        <location evidence="2">Cytoskeleton</location>
        <location evidence="2">Microtubule organizing center</location>
        <location evidence="2">Centrosome</location>
    </subcellularLocation>
    <subcellularLocation>
        <location evidence="3">Golgi apparatus</location>
    </subcellularLocation>
</comment>
<dbReference type="GO" id="GO:0005794">
    <property type="term" value="C:Golgi apparatus"/>
    <property type="evidence" value="ECO:0007669"/>
    <property type="project" value="UniProtKB-SubCell"/>
</dbReference>
<dbReference type="Proteomes" id="UP000028761">
    <property type="component" value="Chromosome 15"/>
</dbReference>
<evidence type="ECO:0000256" key="18">
    <source>
        <dbReference type="ARBA" id="ARBA00023289"/>
    </source>
</evidence>
<dbReference type="GO" id="GO:0007601">
    <property type="term" value="P:visual perception"/>
    <property type="evidence" value="ECO:0007669"/>
    <property type="project" value="UniProtKB-KW"/>
</dbReference>
<dbReference type="SUPFAM" id="SSF50985">
    <property type="entry name" value="RCC1/BLIP-II"/>
    <property type="match status" value="1"/>
</dbReference>
<sequence>MKEPEEPLPDSGAVFTFGKSKFAENYPSKFWFKNDVPVHLSCGDEHTAIVTGNNKLYVFGSNNWGQLGLGSKAAITKPTCVKALKPEKVKLAACGRNHTLVSTEGGNVYATGGNDEGQLGLGDTEERNTFHVISFFTSEHKIKQLSAGSDTSAALTEDGRLFMWGDNCLGQIGLKNVTNVCVPHQVTIGKPVSWISCGYYHSAFVTTDGELYIFGEPENGKLGLPNQLLSNHRTPQLVSEIPEKVIQVACGGEHTVVLTENAVYTFGLGQFGQLGLGTFLFETSEPKVIENIRDHTISYISCGENHTALITDIGLMYTFGDGRHRKLGGGLESFTNHFIPTLCSNFLGFIVKLFACGGGHMVVFAAPHRGVAKEIEFDEISDTCLSVATFGSLTSGNVLQRSLSVHMRRRERERSPDSISMMRTLPPIEGTLGLSACFPRNSVFARCSESNLLPSVLSEQDPMRPEEPDEMTKEAEIDNSSTVESLGETTDILNMDDEFSKTEELQLEDVDEEINAENLESKKEQKEPVMIAQLKPLKRKKKPTWRNGPFVNTMKTQKIFLLKRVPSMNQKMVKDNDEPLSEIKSIGEQIILKSDNKDADQNHMSQNHQNIPPANRERRSKICTIL</sequence>
<evidence type="ECO:0000256" key="21">
    <source>
        <dbReference type="PROSITE-ProRule" id="PRU00235"/>
    </source>
</evidence>
<feature type="repeat" description="RCC1" evidence="21">
    <location>
        <begin position="314"/>
        <end position="367"/>
    </location>
</feature>
<dbReference type="GO" id="GO:0030030">
    <property type="term" value="P:cell projection organization"/>
    <property type="evidence" value="ECO:0007669"/>
    <property type="project" value="UniProtKB-KW"/>
</dbReference>
<feature type="repeat" description="RCC1" evidence="21">
    <location>
        <begin position="209"/>
        <end position="261"/>
    </location>
</feature>
<dbReference type="Gene3D" id="2.130.10.30">
    <property type="entry name" value="Regulator of chromosome condensation 1/beta-lactamase-inhibitor protein II"/>
    <property type="match status" value="1"/>
</dbReference>
<feature type="compositionally biased region" description="Polar residues" evidence="22">
    <location>
        <begin position="602"/>
        <end position="612"/>
    </location>
</feature>
<evidence type="ECO:0000313" key="25">
    <source>
        <dbReference type="Proteomes" id="UP000028761"/>
    </source>
</evidence>
<evidence type="ECO:0000256" key="4">
    <source>
        <dbReference type="ARBA" id="ARBA00004611"/>
    </source>
</evidence>
<name>A0A8I5P2B7_PAPAN</name>
<proteinExistence type="predicted"/>
<evidence type="ECO:0000256" key="10">
    <source>
        <dbReference type="ARBA" id="ARBA00022737"/>
    </source>
</evidence>
<keyword evidence="10" id="KW-0677">Repeat</keyword>
<evidence type="ECO:0000256" key="15">
    <source>
        <dbReference type="ARBA" id="ARBA00023212"/>
    </source>
</evidence>
<accession>A0A8I5P2B7</accession>
<evidence type="ECO:0000256" key="17">
    <source>
        <dbReference type="ARBA" id="ARBA00023288"/>
    </source>
</evidence>
<evidence type="ECO:0000256" key="12">
    <source>
        <dbReference type="ARBA" id="ARBA00022846"/>
    </source>
</evidence>
<dbReference type="InterPro" id="IPR000408">
    <property type="entry name" value="Reg_chr_condens"/>
</dbReference>
<keyword evidence="5" id="KW-0488">Methylation</keyword>
<evidence type="ECO:0000256" key="14">
    <source>
        <dbReference type="ARBA" id="ARBA00023069"/>
    </source>
</evidence>
<feature type="repeat" description="RCC1" evidence="21">
    <location>
        <begin position="54"/>
        <end position="105"/>
    </location>
</feature>
<evidence type="ECO:0000256" key="16">
    <source>
        <dbReference type="ARBA" id="ARBA00023273"/>
    </source>
</evidence>
<dbReference type="InterPro" id="IPR009091">
    <property type="entry name" value="RCC1/BLIP-II"/>
</dbReference>
<reference evidence="24 25" key="1">
    <citation type="submission" date="2012-03" db="EMBL/GenBank/DDBJ databases">
        <title>Whole Genome Assembly of Papio anubis.</title>
        <authorList>
            <person name="Liu Y.L."/>
            <person name="Abraham K.A."/>
            <person name="Akbar H.A."/>
            <person name="Ali S.A."/>
            <person name="Anosike U.A."/>
            <person name="Aqrawi P.A."/>
            <person name="Arias F.A."/>
            <person name="Attaway T.A."/>
            <person name="Awwad R.A."/>
            <person name="Babu C.B."/>
            <person name="Bandaranaike D.B."/>
            <person name="Battles P.B."/>
            <person name="Bell A.B."/>
            <person name="Beltran B.B."/>
            <person name="Berhane-Mersha D.B."/>
            <person name="Bess C.B."/>
            <person name="Bickham C.B."/>
            <person name="Bolden T.B."/>
            <person name="Carter K.C."/>
            <person name="Chau D.C."/>
            <person name="Chavez A.C."/>
            <person name="Clerc-Blankenburg K.C."/>
            <person name="Coyle M.C."/>
            <person name="Dao M.D."/>
            <person name="Davila M.L.D."/>
            <person name="Davy-Carroll L.D."/>
            <person name="Denson S.D."/>
            <person name="Dinh H.D."/>
            <person name="Fernandez S.F."/>
            <person name="Fernando P.F."/>
            <person name="Forbes L.F."/>
            <person name="Francis C.F."/>
            <person name="Francisco L.F."/>
            <person name="Fu Q.F."/>
            <person name="Garcia-Iii R.G."/>
            <person name="Garrett T.G."/>
            <person name="Gross S.G."/>
            <person name="Gubbala S.G."/>
            <person name="Hirani K.H."/>
            <person name="Hogues M.H."/>
            <person name="Hollins B.H."/>
            <person name="Jackson L.J."/>
            <person name="Javaid M.J."/>
            <person name="Jhangiani S.J."/>
            <person name="Johnson A.J."/>
            <person name="Johnson B.J."/>
            <person name="Jones J.J."/>
            <person name="Joshi V.J."/>
            <person name="Kalu J.K."/>
            <person name="Khan N.K."/>
            <person name="Korchina V.K."/>
            <person name="Kovar C.K."/>
            <person name="Lago L.L."/>
            <person name="Lara F.L."/>
            <person name="Le T.-K.L."/>
            <person name="Lee S.L."/>
            <person name="Legall-Iii F.L."/>
            <person name="Lemon S.L."/>
            <person name="Liu J.L."/>
            <person name="Liu Y.-S.L."/>
            <person name="Liyanage D.L."/>
            <person name="Lopez J.L."/>
            <person name="Lorensuhewa L.L."/>
            <person name="Mata R.M."/>
            <person name="Mathew T.M."/>
            <person name="Mercado C.M."/>
            <person name="Mercado I.M."/>
            <person name="Morales K.M."/>
            <person name="Morgan M.M."/>
            <person name="Munidasa M.M."/>
            <person name="Ngo D.N."/>
            <person name="Nguyen L.N."/>
            <person name="Nguyen T.N."/>
            <person name="Nguyen N.N."/>
            <person name="Obregon M.O."/>
            <person name="Okwuonu G.O."/>
            <person name="Ongeri F.O."/>
            <person name="Onwere C.O."/>
            <person name="Osifeso I.O."/>
            <person name="Parra A.P."/>
            <person name="Patil S.P."/>
            <person name="Perez A.P."/>
            <person name="Perez Y.P."/>
            <person name="Pham C.P."/>
            <person name="Pu L.-L.P."/>
            <person name="Puazo M.P."/>
            <person name="Quiroz J.Q."/>
            <person name="Rouhana J.R."/>
            <person name="Ruiz M.R."/>
            <person name="Ruiz S.-J.R."/>
            <person name="Saada N.S."/>
            <person name="Santibanez J.S."/>
            <person name="Scheel M.S."/>
            <person name="Schneider B.S."/>
            <person name="Simmons D.S."/>
            <person name="Sisson I.S."/>
            <person name="Tang L.-Y.T."/>
            <person name="Thornton R.T."/>
            <person name="Tisius J.T."/>
            <person name="Toledanes G.T."/>
            <person name="Trejos Z.T."/>
            <person name="Usmani K.U."/>
            <person name="Varghese R.V."/>
            <person name="Vattathil S.V."/>
            <person name="Vee V.V."/>
            <person name="Walker D.W."/>
            <person name="Weissenberger G.W."/>
            <person name="White C.W."/>
            <person name="Williams A.W."/>
            <person name="Woodworth J.W."/>
            <person name="Wright R.W."/>
            <person name="Zhu Y.Z."/>
            <person name="Han Y.H."/>
            <person name="Newsham I.N."/>
            <person name="Nazareth L.N."/>
            <person name="Worley K.W."/>
            <person name="Muzny D.M."/>
            <person name="Rogers J.R."/>
            <person name="Gibbs R.G."/>
        </authorList>
    </citation>
    <scope>NUCLEOTIDE SEQUENCE [LARGE SCALE GENOMIC DNA]</scope>
</reference>
<dbReference type="FunFam" id="2.130.10.30:FF:000013">
    <property type="entry name" value="Retinitis pigmentosa GTPase regulator isoform 1"/>
    <property type="match status" value="1"/>
</dbReference>
<feature type="repeat" description="RCC1" evidence="21">
    <location>
        <begin position="106"/>
        <end position="158"/>
    </location>
</feature>
<reference evidence="24" key="2">
    <citation type="submission" date="2025-08" db="UniProtKB">
        <authorList>
            <consortium name="Ensembl"/>
        </authorList>
    </citation>
    <scope>IDENTIFICATION</scope>
</reference>
<keyword evidence="11" id="KW-0970">Cilium biogenesis/degradation</keyword>
<dbReference type="GO" id="GO:0005813">
    <property type="term" value="C:centrosome"/>
    <property type="evidence" value="ECO:0007669"/>
    <property type="project" value="UniProtKB-SubCell"/>
</dbReference>
<evidence type="ECO:0000256" key="5">
    <source>
        <dbReference type="ARBA" id="ARBA00022481"/>
    </source>
</evidence>
<keyword evidence="12" id="KW-0282">Flagellum</keyword>
<keyword evidence="6" id="KW-0963">Cytoplasm</keyword>
<keyword evidence="19" id="KW-0844">Vision</keyword>
<feature type="compositionally biased region" description="Basic and acidic residues" evidence="22">
    <location>
        <begin position="461"/>
        <end position="476"/>
    </location>
</feature>
<evidence type="ECO:0000256" key="22">
    <source>
        <dbReference type="SAM" id="MobiDB-lite"/>
    </source>
</evidence>
<dbReference type="Pfam" id="PF25390">
    <property type="entry name" value="WD40_RLD"/>
    <property type="match status" value="1"/>
</dbReference>
<dbReference type="InterPro" id="IPR058923">
    <property type="entry name" value="RCC1-like_dom"/>
</dbReference>
<protein>
    <recommendedName>
        <fullName evidence="20">X-linked retinitis pigmentosa GTPase regulator</fullName>
    </recommendedName>
</protein>
<evidence type="ECO:0000259" key="23">
    <source>
        <dbReference type="Pfam" id="PF25390"/>
    </source>
</evidence>
<dbReference type="GeneTree" id="ENSGT00940000159616"/>
<evidence type="ECO:0000256" key="6">
    <source>
        <dbReference type="ARBA" id="ARBA00022490"/>
    </source>
</evidence>
<dbReference type="PROSITE" id="PS50012">
    <property type="entry name" value="RCC1_3"/>
    <property type="match status" value="6"/>
</dbReference>
<evidence type="ECO:0000256" key="3">
    <source>
        <dbReference type="ARBA" id="ARBA00004555"/>
    </source>
</evidence>
<reference evidence="24" key="3">
    <citation type="submission" date="2025-09" db="UniProtKB">
        <authorList>
            <consortium name="Ensembl"/>
        </authorList>
    </citation>
    <scope>IDENTIFICATION</scope>
</reference>
<evidence type="ECO:0000256" key="11">
    <source>
        <dbReference type="ARBA" id="ARBA00022794"/>
    </source>
</evidence>
<dbReference type="Ensembl" id="ENSPANT00000081337.1">
    <property type="protein sequence ID" value="ENSPANP00000059071.1"/>
    <property type="gene ID" value="ENSPANG00000050278.1"/>
</dbReference>
<keyword evidence="25" id="KW-1185">Reference proteome</keyword>
<evidence type="ECO:0000256" key="19">
    <source>
        <dbReference type="ARBA" id="ARBA00023305"/>
    </source>
</evidence>
<evidence type="ECO:0000256" key="9">
    <source>
        <dbReference type="ARBA" id="ARBA00022658"/>
    </source>
</evidence>
<dbReference type="AlphaFoldDB" id="A0A8I5P2B7"/>
<keyword evidence="15" id="KW-0206">Cytoskeleton</keyword>
<feature type="repeat" description="RCC1" evidence="21">
    <location>
        <begin position="159"/>
        <end position="208"/>
    </location>
</feature>
<feature type="domain" description="RCC1-like" evidence="23">
    <location>
        <begin position="38"/>
        <end position="363"/>
    </location>
</feature>
<evidence type="ECO:0000313" key="24">
    <source>
        <dbReference type="Ensembl" id="ENSPANP00000059071.1"/>
    </source>
</evidence>
<evidence type="ECO:0000256" key="8">
    <source>
        <dbReference type="ARBA" id="ARBA00022606"/>
    </source>
</evidence>
<evidence type="ECO:0000256" key="13">
    <source>
        <dbReference type="ARBA" id="ARBA00023034"/>
    </source>
</evidence>
<keyword evidence="18" id="KW-0636">Prenylation</keyword>
<keyword evidence="13" id="KW-0333">Golgi apparatus</keyword>
<feature type="region of interest" description="Disordered" evidence="22">
    <location>
        <begin position="599"/>
        <end position="626"/>
    </location>
</feature>
<evidence type="ECO:0000256" key="1">
    <source>
        <dbReference type="ARBA" id="ARBA00004120"/>
    </source>
</evidence>
<evidence type="ECO:0000256" key="2">
    <source>
        <dbReference type="ARBA" id="ARBA00004300"/>
    </source>
</evidence>
<evidence type="ECO:0000256" key="20">
    <source>
        <dbReference type="ARBA" id="ARBA00073293"/>
    </source>
</evidence>
<dbReference type="PANTHER" id="PTHR22872:SF9">
    <property type="entry name" value="X-LINKED RETINITIS PIGMENTOSA GTPASE REGULATOR"/>
    <property type="match status" value="1"/>
</dbReference>
<dbReference type="OMA" id="MQHTAHT"/>
<organism evidence="24 25">
    <name type="scientific">Papio anubis</name>
    <name type="common">Olive baboon</name>
    <dbReference type="NCBI Taxonomy" id="9555"/>
    <lineage>
        <taxon>Eukaryota</taxon>
        <taxon>Metazoa</taxon>
        <taxon>Chordata</taxon>
        <taxon>Craniata</taxon>
        <taxon>Vertebrata</taxon>
        <taxon>Euteleostomi</taxon>
        <taxon>Mammalia</taxon>
        <taxon>Eutheria</taxon>
        <taxon>Euarchontoglires</taxon>
        <taxon>Primates</taxon>
        <taxon>Haplorrhini</taxon>
        <taxon>Catarrhini</taxon>
        <taxon>Cercopithecidae</taxon>
        <taxon>Cercopithecinae</taxon>
        <taxon>Papio</taxon>
    </lineage>
</organism>
<feature type="repeat" description="RCC1" evidence="21">
    <location>
        <begin position="261"/>
        <end position="313"/>
    </location>
</feature>
<dbReference type="GO" id="GO:0097733">
    <property type="term" value="C:photoreceptor cell cilium"/>
    <property type="evidence" value="ECO:0007669"/>
    <property type="project" value="UniProtKB-ARBA"/>
</dbReference>
<keyword evidence="14" id="KW-0969">Cilium</keyword>
<keyword evidence="17" id="KW-0449">Lipoprotein</keyword>
<keyword evidence="8" id="KW-0716">Sensory transduction</keyword>
<dbReference type="PRINTS" id="PR00633">
    <property type="entry name" value="RCCNDNSATION"/>
</dbReference>
<keyword evidence="7" id="KW-0597">Phosphoprotein</keyword>
<evidence type="ECO:0000256" key="7">
    <source>
        <dbReference type="ARBA" id="ARBA00022553"/>
    </source>
</evidence>
<dbReference type="GO" id="GO:0005085">
    <property type="term" value="F:guanyl-nucleotide exchange factor activity"/>
    <property type="evidence" value="ECO:0007669"/>
    <property type="project" value="UniProtKB-KW"/>
</dbReference>